<evidence type="ECO:0000256" key="1">
    <source>
        <dbReference type="SAM" id="MobiDB-lite"/>
    </source>
</evidence>
<dbReference type="Proteomes" id="UP001596053">
    <property type="component" value="Unassembled WGS sequence"/>
</dbReference>
<name>A0ABW0IUZ7_9HYPH</name>
<organism evidence="2 3">
    <name type="scientific">Bosea eneae</name>
    <dbReference type="NCBI Taxonomy" id="151454"/>
    <lineage>
        <taxon>Bacteria</taxon>
        <taxon>Pseudomonadati</taxon>
        <taxon>Pseudomonadota</taxon>
        <taxon>Alphaproteobacteria</taxon>
        <taxon>Hyphomicrobiales</taxon>
        <taxon>Boseaceae</taxon>
        <taxon>Bosea</taxon>
    </lineage>
</organism>
<protein>
    <submittedName>
        <fullName evidence="2">Uncharacterized protein</fullName>
    </submittedName>
</protein>
<keyword evidence="3" id="KW-1185">Reference proteome</keyword>
<sequence length="472" mass="50109">MLRCLDGHPYDANAHEACPVCGAAPRLQAETNPPPQPEAEEQQQSASLPPKPRWRGPVLAVLGLALLACGWFAFEQLRPADCRRPENAERGPCAAEAGQRRQAEERARLAAEEGRKAAAARQEAESHRRGEEAQRVASDARFKSEAERAVAAFLTEPSGAVARVRAAYAPLDPAEVEPLLDTLSPLPFAEGQLRLSRALRHGLVLTRALRAFRAGQTPTARALLTGLSKATPPEPNRPLAYASFALGFILATAGTDPGDAAAAAFHLRTAAELGLVDAVVELLRRPNLLTAAGIDERGAARLLETAAIQAGQSAAVEDLYKRRNLNPMPAALLIKAFTDALAAGDWPGLIAAYKAIGERRAPLVDANMAYAVSSARGLDGPYDRLLVMADGGAAVMHPRSRGVIGWLCETGRAGLPKDLPNAALWIALALTGMKPDDALFAELSKRYAGLKDALPPGQRALVEQVAKDIGVQ</sequence>
<dbReference type="RefSeq" id="WP_067989384.1">
    <property type="nucleotide sequence ID" value="NZ_JBHSLW010000029.1"/>
</dbReference>
<accession>A0ABW0IUZ7</accession>
<comment type="caution">
    <text evidence="2">The sequence shown here is derived from an EMBL/GenBank/DDBJ whole genome shotgun (WGS) entry which is preliminary data.</text>
</comment>
<reference evidence="3" key="1">
    <citation type="journal article" date="2019" name="Int. J. Syst. Evol. Microbiol.">
        <title>The Global Catalogue of Microorganisms (GCM) 10K type strain sequencing project: providing services to taxonomists for standard genome sequencing and annotation.</title>
        <authorList>
            <consortium name="The Broad Institute Genomics Platform"/>
            <consortium name="The Broad Institute Genome Sequencing Center for Infectious Disease"/>
            <person name="Wu L."/>
            <person name="Ma J."/>
        </authorList>
    </citation>
    <scope>NUCLEOTIDE SEQUENCE [LARGE SCALE GENOMIC DNA]</scope>
    <source>
        <strain evidence="3">NCAIM B.01391</strain>
    </source>
</reference>
<dbReference type="EMBL" id="JBHSLW010000029">
    <property type="protein sequence ID" value="MFC5421507.1"/>
    <property type="molecule type" value="Genomic_DNA"/>
</dbReference>
<feature type="region of interest" description="Disordered" evidence="1">
    <location>
        <begin position="28"/>
        <end position="52"/>
    </location>
</feature>
<proteinExistence type="predicted"/>
<evidence type="ECO:0000313" key="2">
    <source>
        <dbReference type="EMBL" id="MFC5421507.1"/>
    </source>
</evidence>
<gene>
    <name evidence="2" type="ORF">ACFPOB_18265</name>
</gene>
<evidence type="ECO:0000313" key="3">
    <source>
        <dbReference type="Proteomes" id="UP001596053"/>
    </source>
</evidence>
<feature type="compositionally biased region" description="Basic and acidic residues" evidence="1">
    <location>
        <begin position="98"/>
        <end position="140"/>
    </location>
</feature>
<feature type="region of interest" description="Disordered" evidence="1">
    <location>
        <begin position="83"/>
        <end position="140"/>
    </location>
</feature>